<comment type="caution">
    <text evidence="10">The sequence shown here is derived from an EMBL/GenBank/DDBJ whole genome shotgun (WGS) entry which is preliminary data.</text>
</comment>
<dbReference type="InterPro" id="IPR004326">
    <property type="entry name" value="Mlo"/>
</dbReference>
<evidence type="ECO:0000256" key="5">
    <source>
        <dbReference type="ARBA" id="ARBA00022989"/>
    </source>
</evidence>
<keyword evidence="9" id="KW-0732">Signal</keyword>
<comment type="subcellular location">
    <subcellularLocation>
        <location evidence="1">Membrane</location>
        <topology evidence="1">Multi-pass membrane protein</topology>
    </subcellularLocation>
</comment>
<comment type="similarity">
    <text evidence="2">Belongs to the MLO family.</text>
</comment>
<dbReference type="OrthoDB" id="1388414at2759"/>
<evidence type="ECO:0000256" key="1">
    <source>
        <dbReference type="ARBA" id="ARBA00004141"/>
    </source>
</evidence>
<proteinExistence type="inferred from homology"/>
<protein>
    <submittedName>
        <fullName evidence="10">Uncharacterized protein</fullName>
    </submittedName>
</protein>
<evidence type="ECO:0000313" key="11">
    <source>
        <dbReference type="Proteomes" id="UP000631114"/>
    </source>
</evidence>
<dbReference type="PANTHER" id="PTHR31942:SF34">
    <property type="entry name" value="MLO-LIKE PROTEIN"/>
    <property type="match status" value="1"/>
</dbReference>
<keyword evidence="5 8" id="KW-1133">Transmembrane helix</keyword>
<accession>A0A835LCZ3</accession>
<dbReference type="AlphaFoldDB" id="A0A835LCZ3"/>
<dbReference type="EMBL" id="JADFTS010000008">
    <property type="protein sequence ID" value="KAF9590948.1"/>
    <property type="molecule type" value="Genomic_DNA"/>
</dbReference>
<keyword evidence="6 8" id="KW-0472">Membrane</keyword>
<evidence type="ECO:0000256" key="9">
    <source>
        <dbReference type="SAM" id="SignalP"/>
    </source>
</evidence>
<keyword evidence="3 8" id="KW-0812">Transmembrane</keyword>
<dbReference type="Proteomes" id="UP000631114">
    <property type="component" value="Unassembled WGS sequence"/>
</dbReference>
<feature type="transmembrane region" description="Helical" evidence="8">
    <location>
        <begin position="44"/>
        <end position="67"/>
    </location>
</feature>
<name>A0A835LCZ3_9MAGN</name>
<dbReference type="GO" id="GO:0006952">
    <property type="term" value="P:defense response"/>
    <property type="evidence" value="ECO:0007669"/>
    <property type="project" value="UniProtKB-KW"/>
</dbReference>
<dbReference type="PANTHER" id="PTHR31942">
    <property type="entry name" value="MLO-LIKE PROTEIN 1"/>
    <property type="match status" value="1"/>
</dbReference>
<evidence type="ECO:0000256" key="2">
    <source>
        <dbReference type="ARBA" id="ARBA00006574"/>
    </source>
</evidence>
<keyword evidence="4" id="KW-0611">Plant defense</keyword>
<evidence type="ECO:0000256" key="7">
    <source>
        <dbReference type="ARBA" id="ARBA00023265"/>
    </source>
</evidence>
<evidence type="ECO:0000256" key="8">
    <source>
        <dbReference type="SAM" id="Phobius"/>
    </source>
</evidence>
<evidence type="ECO:0000256" key="3">
    <source>
        <dbReference type="ARBA" id="ARBA00022692"/>
    </source>
</evidence>
<sequence length="157" mass="17299">MNSIICISHSFTILLVLLQAFESSPIMSSATPSPARSMEQTATWAVAAVCFVMVAISIFLEYILHVIGKWLQKKHKLALYEALEKVKAELMLLGFISLLLTIAKGPISSICVPISVGDTWLPCSNGEKYEKAKKTDGYTDKCLDKARNHDHTLPSIC</sequence>
<keyword evidence="11" id="KW-1185">Reference proteome</keyword>
<dbReference type="GO" id="GO:0016020">
    <property type="term" value="C:membrane"/>
    <property type="evidence" value="ECO:0007669"/>
    <property type="project" value="UniProtKB-SubCell"/>
</dbReference>
<keyword evidence="7" id="KW-0568">Pathogenesis-related protein</keyword>
<feature type="chain" id="PRO_5032798737" evidence="9">
    <location>
        <begin position="24"/>
        <end position="157"/>
    </location>
</feature>
<organism evidence="10 11">
    <name type="scientific">Coptis chinensis</name>
    <dbReference type="NCBI Taxonomy" id="261450"/>
    <lineage>
        <taxon>Eukaryota</taxon>
        <taxon>Viridiplantae</taxon>
        <taxon>Streptophyta</taxon>
        <taxon>Embryophyta</taxon>
        <taxon>Tracheophyta</taxon>
        <taxon>Spermatophyta</taxon>
        <taxon>Magnoliopsida</taxon>
        <taxon>Ranunculales</taxon>
        <taxon>Ranunculaceae</taxon>
        <taxon>Coptidoideae</taxon>
        <taxon>Coptis</taxon>
    </lineage>
</organism>
<gene>
    <name evidence="10" type="ORF">IFM89_000493</name>
</gene>
<reference evidence="10 11" key="1">
    <citation type="submission" date="2020-10" db="EMBL/GenBank/DDBJ databases">
        <title>The Coptis chinensis genome and diversification of protoberbering-type alkaloids.</title>
        <authorList>
            <person name="Wang B."/>
            <person name="Shu S."/>
            <person name="Song C."/>
            <person name="Liu Y."/>
        </authorList>
    </citation>
    <scope>NUCLEOTIDE SEQUENCE [LARGE SCALE GENOMIC DNA]</scope>
    <source>
        <strain evidence="10">HL-2020</strain>
        <tissue evidence="10">Leaf</tissue>
    </source>
</reference>
<evidence type="ECO:0000256" key="4">
    <source>
        <dbReference type="ARBA" id="ARBA00022821"/>
    </source>
</evidence>
<dbReference type="Pfam" id="PF03094">
    <property type="entry name" value="Mlo"/>
    <property type="match status" value="1"/>
</dbReference>
<feature type="signal peptide" evidence="9">
    <location>
        <begin position="1"/>
        <end position="23"/>
    </location>
</feature>
<evidence type="ECO:0000313" key="10">
    <source>
        <dbReference type="EMBL" id="KAF9590948.1"/>
    </source>
</evidence>
<evidence type="ECO:0000256" key="6">
    <source>
        <dbReference type="ARBA" id="ARBA00023136"/>
    </source>
</evidence>